<protein>
    <submittedName>
        <fullName evidence="1">Uncharacterized protein</fullName>
    </submittedName>
</protein>
<dbReference type="AlphaFoldDB" id="A0A6M4NQL0"/>
<keyword evidence="1" id="KW-0614">Plasmid</keyword>
<name>A0A6M4NQL0_AERCA</name>
<evidence type="ECO:0000313" key="1">
    <source>
        <dbReference type="EMBL" id="QJR99795.1"/>
    </source>
</evidence>
<reference evidence="1" key="1">
    <citation type="submission" date="2019-10" db="EMBL/GenBank/DDBJ databases">
        <authorList>
            <person name="Zhou D."/>
            <person name="Cheng Q."/>
        </authorList>
    </citation>
    <scope>NUCLEOTIDE SEQUENCE</scope>
    <source>
        <strain evidence="1">1507-17068</strain>
        <plasmid evidence="1">p717068-IMP</plasmid>
    </source>
</reference>
<dbReference type="EMBL" id="MN629346">
    <property type="protein sequence ID" value="QJR99795.1"/>
    <property type="molecule type" value="Genomic_DNA"/>
</dbReference>
<accession>A0A6M4NQL0</accession>
<sequence length="212" mass="23986">MITLENLCGKVNFPEELHQFAIWDMDADRVAPVHLSGFFYRAKFVVSRETAKAAAEAIALDIANANIQGFVHNDRLDGYRVASSPMLLGDLRTGLEKLDLVERRCAFFSLIMGWSLERVSDLTWPEVKTITSIISDAAWDVLESLPRHLRSDLVFWRDTGNGVAKLADIRFKVEMAFGCDYDKLRTKFASMVFVDPELAAQEVRQHFGVDNL</sequence>
<proteinExistence type="predicted"/>
<geneLocation type="plasmid" evidence="1">
    <name>p717068-IMP</name>
</geneLocation>
<organism evidence="1">
    <name type="scientific">Aeromonas caviae</name>
    <name type="common">Aeromonas punctata</name>
    <dbReference type="NCBI Taxonomy" id="648"/>
    <lineage>
        <taxon>Bacteria</taxon>
        <taxon>Pseudomonadati</taxon>
        <taxon>Pseudomonadota</taxon>
        <taxon>Gammaproteobacteria</taxon>
        <taxon>Aeromonadales</taxon>
        <taxon>Aeromonadaceae</taxon>
        <taxon>Aeromonas</taxon>
    </lineage>
</organism>
<dbReference type="RefSeq" id="WP_181715918.1">
    <property type="nucleotide sequence ID" value="NZ_CP091177.1"/>
</dbReference>